<keyword evidence="3 8" id="KW-0999">Mitochondrion inner membrane</keyword>
<comment type="subunit">
    <text evidence="8">Subunit of the heterotrimeric GatFAB amidotransferase (AdT) complex, composed of A, B and F subunits.</text>
</comment>
<evidence type="ECO:0000256" key="6">
    <source>
        <dbReference type="ARBA" id="ARBA00023128"/>
    </source>
</evidence>
<comment type="function">
    <text evidence="8">Allows the formation of correctly charged Gln-tRNA(Gln) through the transamidation of misacylated Glu-tRNA(Gln) in the mitochondria. The reaction takes place in the presence of glutamine and ATP through an activated gamma-phospho-Glu-tRNA(Gln). Required for proper protein synthesis within the mitochondrion.</text>
</comment>
<reference evidence="9 10" key="1">
    <citation type="journal article" date="2011" name="Proc. Natl. Acad. Sci. U.S.A.">
        <title>Evolutionary erosion of yeast sex chromosomes by mating-type switching accidents.</title>
        <authorList>
            <person name="Gordon J.L."/>
            <person name="Armisen D."/>
            <person name="Proux-Wera E."/>
            <person name="Oheigeartaigh S.S."/>
            <person name="Byrne K.P."/>
            <person name="Wolfe K.H."/>
        </authorList>
    </citation>
    <scope>NUCLEOTIDE SEQUENCE [LARGE SCALE GENOMIC DNA]</scope>
    <source>
        <strain evidence="10">ATCC 24235 / CBS 4417 / NBRC 1672 / NRRL Y-8282 / UCD 70-5</strain>
    </source>
</reference>
<evidence type="ECO:0000256" key="8">
    <source>
        <dbReference type="HAMAP-Rule" id="MF_03151"/>
    </source>
</evidence>
<dbReference type="GO" id="GO:0005743">
    <property type="term" value="C:mitochondrial inner membrane"/>
    <property type="evidence" value="ECO:0007669"/>
    <property type="project" value="UniProtKB-SubCell"/>
</dbReference>
<dbReference type="AlphaFoldDB" id="G8BSW6"/>
<evidence type="ECO:0000256" key="5">
    <source>
        <dbReference type="ARBA" id="ARBA00022917"/>
    </source>
</evidence>
<dbReference type="GO" id="GO:0030956">
    <property type="term" value="C:glutamyl-tRNA(Gln) amidotransferase complex"/>
    <property type="evidence" value="ECO:0007669"/>
    <property type="project" value="UniProtKB-UniRule"/>
</dbReference>
<dbReference type="Pfam" id="PF20977">
    <property type="entry name" value="GatF"/>
    <property type="match status" value="1"/>
</dbReference>
<gene>
    <name evidence="9" type="primary">TPHA0D03010</name>
    <name evidence="8" type="synonym">GTF1</name>
    <name evidence="9" type="ordered locus">TPHA_0D03010</name>
</gene>
<evidence type="ECO:0000256" key="1">
    <source>
        <dbReference type="ARBA" id="ARBA00022598"/>
    </source>
</evidence>
<dbReference type="GO" id="GO:0050567">
    <property type="term" value="F:glutaminyl-tRNA synthase (glutamine-hydrolyzing) activity"/>
    <property type="evidence" value="ECO:0007669"/>
    <property type="project" value="UniProtKB-UniRule"/>
</dbReference>
<dbReference type="GO" id="GO:0032543">
    <property type="term" value="P:mitochondrial translation"/>
    <property type="evidence" value="ECO:0007669"/>
    <property type="project" value="UniProtKB-UniRule"/>
</dbReference>
<keyword evidence="7 8" id="KW-0472">Membrane</keyword>
<evidence type="ECO:0000313" key="10">
    <source>
        <dbReference type="Proteomes" id="UP000005666"/>
    </source>
</evidence>
<evidence type="ECO:0000313" key="9">
    <source>
        <dbReference type="EMBL" id="CCE62937.1"/>
    </source>
</evidence>
<keyword evidence="4 8" id="KW-0067">ATP-binding</keyword>
<dbReference type="HOGENOM" id="CLU_120617_0_0_1"/>
<comment type="catalytic activity">
    <reaction evidence="8">
        <text>L-glutamyl-tRNA(Gln) + L-glutamine + ATP + H2O = L-glutaminyl-tRNA(Gln) + L-glutamate + ADP + phosphate + H(+)</text>
        <dbReference type="Rhea" id="RHEA:17521"/>
        <dbReference type="Rhea" id="RHEA-COMP:9681"/>
        <dbReference type="Rhea" id="RHEA-COMP:9684"/>
        <dbReference type="ChEBI" id="CHEBI:15377"/>
        <dbReference type="ChEBI" id="CHEBI:15378"/>
        <dbReference type="ChEBI" id="CHEBI:29985"/>
        <dbReference type="ChEBI" id="CHEBI:30616"/>
        <dbReference type="ChEBI" id="CHEBI:43474"/>
        <dbReference type="ChEBI" id="CHEBI:58359"/>
        <dbReference type="ChEBI" id="CHEBI:78520"/>
        <dbReference type="ChEBI" id="CHEBI:78521"/>
        <dbReference type="ChEBI" id="CHEBI:456216"/>
    </reaction>
</comment>
<dbReference type="KEGG" id="tpf:TPHA_0D03010"/>
<sequence>MFTPMQQQMSLIRLTRIGRFSGSLRYFTRGLSGNSSMPLKQWIGSKFNTLDEVKQFMQQDSASIEEYLNSDSARTTSSNLDISDETIRRLLKLSGLPTESVDILHIKKRLKYQMSFLNKLQEISYDTDKIDENNSRILPRNSKPLSYEELISKIERATKSEDLGEVSNSWNPTELSALSRNKMYVLRGGLMKDRE</sequence>
<dbReference type="OMA" id="NHARIMP"/>
<proteinExistence type="inferred from homology"/>
<dbReference type="OrthoDB" id="4053592at2759"/>
<dbReference type="GO" id="GO:0070681">
    <property type="term" value="P:glutaminyl-tRNAGln biosynthesis via transamidation"/>
    <property type="evidence" value="ECO:0007669"/>
    <property type="project" value="UniProtKB-UniRule"/>
</dbReference>
<keyword evidence="10" id="KW-1185">Reference proteome</keyword>
<dbReference type="Proteomes" id="UP000005666">
    <property type="component" value="Chromosome 4"/>
</dbReference>
<dbReference type="CDD" id="cd21422">
    <property type="entry name" value="GatF"/>
    <property type="match status" value="1"/>
</dbReference>
<keyword evidence="6 8" id="KW-0496">Mitochondrion</keyword>
<dbReference type="EC" id="6.3.5.-" evidence="8"/>
<dbReference type="GO" id="GO:0005524">
    <property type="term" value="F:ATP binding"/>
    <property type="evidence" value="ECO:0007669"/>
    <property type="project" value="UniProtKB-KW"/>
</dbReference>
<dbReference type="HAMAP" id="MF_03151">
    <property type="entry name" value="GatF"/>
    <property type="match status" value="1"/>
</dbReference>
<name>G8BSW6_TETPH</name>
<dbReference type="GeneID" id="11534453"/>
<comment type="similarity">
    <text evidence="8">Belongs to the GatF family.</text>
</comment>
<organism evidence="9 10">
    <name type="scientific">Tetrapisispora phaffii (strain ATCC 24235 / CBS 4417 / NBRC 1672 / NRRL Y-8282 / UCD 70-5)</name>
    <name type="common">Yeast</name>
    <name type="synonym">Fabospora phaffii</name>
    <dbReference type="NCBI Taxonomy" id="1071381"/>
    <lineage>
        <taxon>Eukaryota</taxon>
        <taxon>Fungi</taxon>
        <taxon>Dikarya</taxon>
        <taxon>Ascomycota</taxon>
        <taxon>Saccharomycotina</taxon>
        <taxon>Saccharomycetes</taxon>
        <taxon>Saccharomycetales</taxon>
        <taxon>Saccharomycetaceae</taxon>
        <taxon>Tetrapisispora</taxon>
    </lineage>
</organism>
<keyword evidence="2 8" id="KW-0547">Nucleotide-binding</keyword>
<accession>G8BSW6</accession>
<keyword evidence="1 8" id="KW-0436">Ligase</keyword>
<evidence type="ECO:0000256" key="4">
    <source>
        <dbReference type="ARBA" id="ARBA00022840"/>
    </source>
</evidence>
<comment type="subcellular location">
    <subcellularLocation>
        <location evidence="8">Mitochondrion inner membrane</location>
        <topology evidence="8">Peripheral membrane protein</topology>
        <orientation evidence="8">Matrix side</orientation>
    </subcellularLocation>
</comment>
<dbReference type="InterPro" id="IPR027499">
    <property type="entry name" value="GatF"/>
</dbReference>
<evidence type="ECO:0000256" key="2">
    <source>
        <dbReference type="ARBA" id="ARBA00022741"/>
    </source>
</evidence>
<protein>
    <recommendedName>
        <fullName evidence="8">Glutamyl-tRNA(Gln) amidotransferase subunit F, mitochondrial</fullName>
        <shortName evidence="8">Glu-AdT subunit F</shortName>
        <ecNumber evidence="8">6.3.5.-</ecNumber>
    </recommendedName>
</protein>
<keyword evidence="5 8" id="KW-0648">Protein biosynthesis</keyword>
<evidence type="ECO:0000256" key="7">
    <source>
        <dbReference type="ARBA" id="ARBA00023136"/>
    </source>
</evidence>
<dbReference type="STRING" id="1071381.G8BSW6"/>
<dbReference type="EMBL" id="HE612859">
    <property type="protein sequence ID" value="CCE62937.1"/>
    <property type="molecule type" value="Genomic_DNA"/>
</dbReference>
<dbReference type="RefSeq" id="XP_003685371.1">
    <property type="nucleotide sequence ID" value="XM_003685323.1"/>
</dbReference>
<evidence type="ECO:0000256" key="3">
    <source>
        <dbReference type="ARBA" id="ARBA00022792"/>
    </source>
</evidence>
<dbReference type="eggNOG" id="ENOG502S3RS">
    <property type="taxonomic scope" value="Eukaryota"/>
</dbReference>